<feature type="region of interest" description="Disordered" evidence="3">
    <location>
        <begin position="982"/>
        <end position="1003"/>
    </location>
</feature>
<protein>
    <submittedName>
        <fullName evidence="5">Zinc finger, CCHC-type</fullName>
    </submittedName>
</protein>
<dbReference type="Pfam" id="PF00098">
    <property type="entry name" value="zf-CCHC"/>
    <property type="match status" value="1"/>
</dbReference>
<proteinExistence type="predicted"/>
<evidence type="ECO:0000313" key="5">
    <source>
        <dbReference type="EMBL" id="GEU53552.1"/>
    </source>
</evidence>
<keyword evidence="1" id="KW-0862">Zinc</keyword>
<dbReference type="SMART" id="SM00343">
    <property type="entry name" value="ZnF_C2HC"/>
    <property type="match status" value="1"/>
</dbReference>
<comment type="caution">
    <text evidence="5">The sequence shown here is derived from an EMBL/GenBank/DDBJ whole genome shotgun (WGS) entry which is preliminary data.</text>
</comment>
<feature type="compositionally biased region" description="Low complexity" evidence="3">
    <location>
        <begin position="63"/>
        <end position="75"/>
    </location>
</feature>
<sequence>MATIEQYQEIDTMQFEEAVGRIAAFEERLKSQDEPENNYQNKILLASLNNQGGGRGHGKNFTKNKSSYGKGSSHGSIDKSKLRCYECGEHGHFAKECIKWKDKKKDKEQEALLISDDEGPTLMDNKIMGQRLKLPSSSISPPHVLEMLMEFCAGVEYLKYLVPLGVEEANNDIKGEHMDNNPLFDFQIPEPSSEESLSQDEALFCFFDAFFSSVEPKSYKEALTESCWIEAMQELNVLEIFMQQFWYTIKKVQGTDSYEFLFANKKCVVNADVFRMILDICPRVEGVDFTDVLDDDSTLAFLIELDYQEWVSEQENEYSKEDQDDDEEFNWIDFDEDEEKNDDDDKSIDLVMTDDEETEDEVVHGDEKVYDDEDEELKNAEVAESEKGFGDQFLKSSSDTSLIGTVKDTIEAEISSLMDIKIQYEVPHIQSSLVLHVPVSMISEPLFFTSIQEITSAAPVTTLAPPSVSIIPPIPQPIPTPPTTTDASSITNAVPESNALTDVQLRVTKLKKDVSELKILISLLRLLLLSSPKFQMLWMKKAHGKSPLEIFKIKKGQVEKKKMPKYIIKSTDKTALKDYDQKCTLFSTMNENKSLNRNHDNHALYHALMEAMIEDEKAMDKGDKITNRRRSKESESSKKPSNTKETPKGRAPSKGFKTGKSVTTGEPIEEPIAEVVMDDLVNTVVEDVGFDADQPYDDSTQAKDKDIVTPFNLSKPLPLQGRPCHLTVDVDYFFNNDLEYLKSSDPEITYTTSITKTKATRYEIEVLDWKDGCPPIYTPKRKESYRHVDGPKGPRVSRSGILIRQGPACDRDLRMLIPFRGCLLVCGSKGVPKDPFPKSSKFNAEHFATLDALPVPFYKYLEPFLCFVGINRYYTLDEDAYPEFLGDNDEEMDLLSFIRTADPTKVRVAERQHVKSEPRLLESTVGRVVPLLPIAPARASSELEASVDKLFDEGASGDEQGTDIQPVAATTETIVEDVASLQPRRQRKRKTVVADANGPSHPPKKFVISSDSSHHSGANIAEAEVDSIVRSSAPAIATVTTMTAAVDDDATAGRVPVAPSLFGIESSSTGRTDSIPDGFSDVSGSDFLVGGIRTVVDPDSDLQKVYAPRWSVTNGFGLDDSRIYREILDEFAPPKFFASVREMDYDQLLFNVGAAQQIYLNAEVRDGEIESLKAQLLLKEAEAAEAIRLRAEVFKFKATEKSLQGEVGALRDQSATLEREKNELSVKVTDLSASVKVMEHEVSDLDAQVHKLEISSAGLQEKVAAYEDFIGQLEKFQDKKMEEVNEKFNKLFVDFVDMALHLEEKLYLHLLTIISGRRWLLTYGMELVVVKCLNSTEYLSTLGAAISKAIEKGMQDGLYVGITHGAKGRTLANVAAYNPSAEADYLSALQYLRDVNFSLIAKLKSNKDASVDTIMNLLHQRVVGASTLSLSLDVSHSRVRKIRENVASHVSALRGVFVPLSKPLSVAALEGTKGGASMDDETVAVENNSLFSDVSNAELNIVE</sequence>
<dbReference type="Gene3D" id="4.10.60.10">
    <property type="entry name" value="Zinc finger, CCHC-type"/>
    <property type="match status" value="1"/>
</dbReference>
<evidence type="ECO:0000259" key="4">
    <source>
        <dbReference type="PROSITE" id="PS50158"/>
    </source>
</evidence>
<feature type="compositionally biased region" description="Basic and acidic residues" evidence="3">
    <location>
        <begin position="618"/>
        <end position="638"/>
    </location>
</feature>
<feature type="region of interest" description="Disordered" evidence="3">
    <location>
        <begin position="48"/>
        <end position="78"/>
    </location>
</feature>
<keyword evidence="1" id="KW-0863">Zinc-finger</keyword>
<dbReference type="PROSITE" id="PS50158">
    <property type="entry name" value="ZF_CCHC"/>
    <property type="match status" value="1"/>
</dbReference>
<dbReference type="GO" id="GO:0008270">
    <property type="term" value="F:zinc ion binding"/>
    <property type="evidence" value="ECO:0007669"/>
    <property type="project" value="UniProtKB-KW"/>
</dbReference>
<feature type="domain" description="CCHC-type" evidence="4">
    <location>
        <begin position="83"/>
        <end position="97"/>
    </location>
</feature>
<accession>A0A6L2KYM2</accession>
<feature type="region of interest" description="Disordered" evidence="3">
    <location>
        <begin position="618"/>
        <end position="668"/>
    </location>
</feature>
<dbReference type="InterPro" id="IPR001878">
    <property type="entry name" value="Znf_CCHC"/>
</dbReference>
<organism evidence="5">
    <name type="scientific">Tanacetum cinerariifolium</name>
    <name type="common">Dalmatian daisy</name>
    <name type="synonym">Chrysanthemum cinerariifolium</name>
    <dbReference type="NCBI Taxonomy" id="118510"/>
    <lineage>
        <taxon>Eukaryota</taxon>
        <taxon>Viridiplantae</taxon>
        <taxon>Streptophyta</taxon>
        <taxon>Embryophyta</taxon>
        <taxon>Tracheophyta</taxon>
        <taxon>Spermatophyta</taxon>
        <taxon>Magnoliopsida</taxon>
        <taxon>eudicotyledons</taxon>
        <taxon>Gunneridae</taxon>
        <taxon>Pentapetalae</taxon>
        <taxon>asterids</taxon>
        <taxon>campanulids</taxon>
        <taxon>Asterales</taxon>
        <taxon>Asteraceae</taxon>
        <taxon>Asteroideae</taxon>
        <taxon>Anthemideae</taxon>
        <taxon>Anthemidinae</taxon>
        <taxon>Tanacetum</taxon>
    </lineage>
</organism>
<feature type="coiled-coil region" evidence="2">
    <location>
        <begin position="1169"/>
        <end position="1227"/>
    </location>
</feature>
<keyword evidence="1" id="KW-0479">Metal-binding</keyword>
<dbReference type="EMBL" id="BKCJ010003191">
    <property type="protein sequence ID" value="GEU53552.1"/>
    <property type="molecule type" value="Genomic_DNA"/>
</dbReference>
<name>A0A6L2KYM2_TANCI</name>
<dbReference type="GO" id="GO:0003676">
    <property type="term" value="F:nucleic acid binding"/>
    <property type="evidence" value="ECO:0007669"/>
    <property type="project" value="InterPro"/>
</dbReference>
<dbReference type="InterPro" id="IPR036875">
    <property type="entry name" value="Znf_CCHC_sf"/>
</dbReference>
<reference evidence="5" key="1">
    <citation type="journal article" date="2019" name="Sci. Rep.">
        <title>Draft genome of Tanacetum cinerariifolium, the natural source of mosquito coil.</title>
        <authorList>
            <person name="Yamashiro T."/>
            <person name="Shiraishi A."/>
            <person name="Satake H."/>
            <person name="Nakayama K."/>
        </authorList>
    </citation>
    <scope>NUCLEOTIDE SEQUENCE</scope>
</reference>
<evidence type="ECO:0000256" key="2">
    <source>
        <dbReference type="SAM" id="Coils"/>
    </source>
</evidence>
<evidence type="ECO:0000256" key="1">
    <source>
        <dbReference type="PROSITE-ProRule" id="PRU00047"/>
    </source>
</evidence>
<gene>
    <name evidence="5" type="ORF">Tci_025530</name>
</gene>
<dbReference type="SUPFAM" id="SSF57756">
    <property type="entry name" value="Retrovirus zinc finger-like domains"/>
    <property type="match status" value="1"/>
</dbReference>
<evidence type="ECO:0000256" key="3">
    <source>
        <dbReference type="SAM" id="MobiDB-lite"/>
    </source>
</evidence>
<keyword evidence="2" id="KW-0175">Coiled coil</keyword>